<dbReference type="Proteomes" id="UP000292039">
    <property type="component" value="Unassembled WGS sequence"/>
</dbReference>
<dbReference type="EMBL" id="SGWZ01000002">
    <property type="protein sequence ID" value="RZS70542.1"/>
    <property type="molecule type" value="Genomic_DNA"/>
</dbReference>
<evidence type="ECO:0000256" key="5">
    <source>
        <dbReference type="ARBA" id="ARBA00023239"/>
    </source>
</evidence>
<keyword evidence="1 7" id="KW-1003">Cell membrane</keyword>
<dbReference type="EC" id="4.2.2.29" evidence="7"/>
<evidence type="ECO:0000313" key="8">
    <source>
        <dbReference type="EMBL" id="RZS70542.1"/>
    </source>
</evidence>
<sequence>MKYLRLFLLWVLLPAVLLAALAGGTAWYWTTHPITMQQDKTDFVVSPGSTPRAIAMTLQEQGVEIDPRAFAWLARYRGDDVRIKAGGYEALRGDTPLTLLERLAGGVMSQRQLTFVEGWNYAQIRAALRAHPDVRQTLDGVSDKELLERLGSNFEAPEGLFFPDTYIFSPGTTDFDILAQAYRAQIRELEQAWAQRSAGLPIKSPYELLILASIIEKETGHHEDRGKVGGVFVNRLRVNMPLQTDPTVIYGMGDRYQGRIRKRDLEADTPWNTYTRRGLPPTPIASPGRASLRAAVAPDEHGYYYFVSRGDGSSAFAATLAEHNRNVARFILNR</sequence>
<dbReference type="Gene3D" id="3.30.160.60">
    <property type="entry name" value="Classic Zinc Finger"/>
    <property type="match status" value="1"/>
</dbReference>
<dbReference type="InterPro" id="IPR003770">
    <property type="entry name" value="MLTG-like"/>
</dbReference>
<dbReference type="RefSeq" id="WP_130487061.1">
    <property type="nucleotide sequence ID" value="NZ_CBCSEB010000001.1"/>
</dbReference>
<dbReference type="NCBIfam" id="TIGR00247">
    <property type="entry name" value="endolytic transglycosylase MltG"/>
    <property type="match status" value="1"/>
</dbReference>
<dbReference type="Gene3D" id="3.30.1490.480">
    <property type="entry name" value="Endolytic murein transglycosylase"/>
    <property type="match status" value="1"/>
</dbReference>
<comment type="similarity">
    <text evidence="7">Belongs to the transglycosylase MltG family.</text>
</comment>
<keyword evidence="2 7" id="KW-0812">Transmembrane</keyword>
<evidence type="ECO:0000256" key="6">
    <source>
        <dbReference type="ARBA" id="ARBA00023316"/>
    </source>
</evidence>
<organism evidence="8 9">
    <name type="scientific">Kerstersia gyiorum</name>
    <dbReference type="NCBI Taxonomy" id="206506"/>
    <lineage>
        <taxon>Bacteria</taxon>
        <taxon>Pseudomonadati</taxon>
        <taxon>Pseudomonadota</taxon>
        <taxon>Betaproteobacteria</taxon>
        <taxon>Burkholderiales</taxon>
        <taxon>Alcaligenaceae</taxon>
        <taxon>Kerstersia</taxon>
    </lineage>
</organism>
<evidence type="ECO:0000256" key="4">
    <source>
        <dbReference type="ARBA" id="ARBA00023136"/>
    </source>
</evidence>
<keyword evidence="7" id="KW-0997">Cell inner membrane</keyword>
<dbReference type="PANTHER" id="PTHR30518">
    <property type="entry name" value="ENDOLYTIC MUREIN TRANSGLYCOSYLASE"/>
    <property type="match status" value="1"/>
</dbReference>
<evidence type="ECO:0000256" key="1">
    <source>
        <dbReference type="ARBA" id="ARBA00022475"/>
    </source>
</evidence>
<feature type="site" description="Important for catalytic activity" evidence="7">
    <location>
        <position position="218"/>
    </location>
</feature>
<dbReference type="GO" id="GO:0008932">
    <property type="term" value="F:lytic endotransglycosylase activity"/>
    <property type="evidence" value="ECO:0007669"/>
    <property type="project" value="UniProtKB-UniRule"/>
</dbReference>
<reference evidence="8 9" key="1">
    <citation type="submission" date="2019-02" db="EMBL/GenBank/DDBJ databases">
        <title>Genomic Encyclopedia of Type Strains, Phase IV (KMG-IV): sequencing the most valuable type-strain genomes for metagenomic binning, comparative biology and taxonomic classification.</title>
        <authorList>
            <person name="Goeker M."/>
        </authorList>
    </citation>
    <scope>NUCLEOTIDE SEQUENCE [LARGE SCALE GENOMIC DNA]</scope>
    <source>
        <strain evidence="8 9">DSM 16618</strain>
    </source>
</reference>
<comment type="caution">
    <text evidence="8">The sequence shown here is derived from an EMBL/GenBank/DDBJ whole genome shotgun (WGS) entry which is preliminary data.</text>
</comment>
<keyword evidence="6 7" id="KW-0961">Cell wall biogenesis/degradation</keyword>
<dbReference type="GeneID" id="99726607"/>
<dbReference type="OrthoDB" id="9814591at2"/>
<evidence type="ECO:0000256" key="7">
    <source>
        <dbReference type="HAMAP-Rule" id="MF_02065"/>
    </source>
</evidence>
<evidence type="ECO:0000313" key="9">
    <source>
        <dbReference type="Proteomes" id="UP000292039"/>
    </source>
</evidence>
<name>A0A4Q7MU79_9BURK</name>
<evidence type="ECO:0000256" key="3">
    <source>
        <dbReference type="ARBA" id="ARBA00022989"/>
    </source>
</evidence>
<keyword evidence="5 7" id="KW-0456">Lyase</keyword>
<comment type="function">
    <text evidence="7">Functions as a peptidoglycan terminase that cleaves nascent peptidoglycan strands endolytically to terminate their elongation.</text>
</comment>
<keyword evidence="3 7" id="KW-1133">Transmembrane helix</keyword>
<dbReference type="GO" id="GO:0005886">
    <property type="term" value="C:plasma membrane"/>
    <property type="evidence" value="ECO:0007669"/>
    <property type="project" value="UniProtKB-UniRule"/>
</dbReference>
<gene>
    <name evidence="7" type="primary">mltG</name>
    <name evidence="8" type="ORF">EV679_1949</name>
</gene>
<dbReference type="AlphaFoldDB" id="A0A4Q7MU79"/>
<dbReference type="GO" id="GO:0009252">
    <property type="term" value="P:peptidoglycan biosynthetic process"/>
    <property type="evidence" value="ECO:0007669"/>
    <property type="project" value="UniProtKB-UniRule"/>
</dbReference>
<dbReference type="GO" id="GO:0071555">
    <property type="term" value="P:cell wall organization"/>
    <property type="evidence" value="ECO:0007669"/>
    <property type="project" value="UniProtKB-KW"/>
</dbReference>
<accession>A0A4Q7MU79</accession>
<evidence type="ECO:0000256" key="2">
    <source>
        <dbReference type="ARBA" id="ARBA00022692"/>
    </source>
</evidence>
<keyword evidence="4 7" id="KW-0472">Membrane</keyword>
<dbReference type="Pfam" id="PF02618">
    <property type="entry name" value="YceG"/>
    <property type="match status" value="1"/>
</dbReference>
<dbReference type="PANTHER" id="PTHR30518:SF2">
    <property type="entry name" value="ENDOLYTIC MUREIN TRANSGLYCOSYLASE"/>
    <property type="match status" value="1"/>
</dbReference>
<protein>
    <recommendedName>
        <fullName evidence="7">Endolytic murein transglycosylase</fullName>
        <ecNumber evidence="7">4.2.2.29</ecNumber>
    </recommendedName>
    <alternativeName>
        <fullName evidence="7">Peptidoglycan lytic transglycosylase</fullName>
    </alternativeName>
    <alternativeName>
        <fullName evidence="7">Peptidoglycan polymerization terminase</fullName>
    </alternativeName>
</protein>
<proteinExistence type="inferred from homology"/>
<dbReference type="CDD" id="cd08010">
    <property type="entry name" value="MltG_like"/>
    <property type="match status" value="1"/>
</dbReference>
<comment type="catalytic activity">
    <reaction evidence="7">
        <text>a peptidoglycan chain = a peptidoglycan chain with N-acetyl-1,6-anhydromuramyl-[peptide] at the reducing end + a peptidoglycan chain with N-acetylglucosamine at the non-reducing end.</text>
        <dbReference type="EC" id="4.2.2.29"/>
    </reaction>
</comment>
<dbReference type="HAMAP" id="MF_02065">
    <property type="entry name" value="MltG"/>
    <property type="match status" value="1"/>
</dbReference>